<dbReference type="EMBL" id="JAVDPW010000013">
    <property type="protein sequence ID" value="MDR6293579.1"/>
    <property type="molecule type" value="Genomic_DNA"/>
</dbReference>
<feature type="chain" id="PRO_5046078336" evidence="1">
    <location>
        <begin position="19"/>
        <end position="90"/>
    </location>
</feature>
<organism evidence="2 3">
    <name type="scientific">Inquilinus ginsengisoli</name>
    <dbReference type="NCBI Taxonomy" id="363840"/>
    <lineage>
        <taxon>Bacteria</taxon>
        <taxon>Pseudomonadati</taxon>
        <taxon>Pseudomonadota</taxon>
        <taxon>Alphaproteobacteria</taxon>
        <taxon>Rhodospirillales</taxon>
        <taxon>Rhodospirillaceae</taxon>
        <taxon>Inquilinus</taxon>
    </lineage>
</organism>
<gene>
    <name evidence="2" type="ORF">E9232_006130</name>
</gene>
<dbReference type="PROSITE" id="PS51257">
    <property type="entry name" value="PROKAR_LIPOPROTEIN"/>
    <property type="match status" value="1"/>
</dbReference>
<feature type="signal peptide" evidence="1">
    <location>
        <begin position="1"/>
        <end position="18"/>
    </location>
</feature>
<dbReference type="RefSeq" id="WP_309800671.1">
    <property type="nucleotide sequence ID" value="NZ_JAVDPW010000013.1"/>
</dbReference>
<accession>A0ABU1JZX7</accession>
<protein>
    <submittedName>
        <fullName evidence="2">Hemolysin</fullName>
    </submittedName>
</protein>
<dbReference type="Proteomes" id="UP001262410">
    <property type="component" value="Unassembled WGS sequence"/>
</dbReference>
<evidence type="ECO:0000313" key="2">
    <source>
        <dbReference type="EMBL" id="MDR6293579.1"/>
    </source>
</evidence>
<comment type="caution">
    <text evidence="2">The sequence shown here is derived from an EMBL/GenBank/DDBJ whole genome shotgun (WGS) entry which is preliminary data.</text>
</comment>
<keyword evidence="1" id="KW-0732">Signal</keyword>
<reference evidence="2 3" key="1">
    <citation type="submission" date="2023-07" db="EMBL/GenBank/DDBJ databases">
        <title>Sorghum-associated microbial communities from plants grown in Nebraska, USA.</title>
        <authorList>
            <person name="Schachtman D."/>
        </authorList>
    </citation>
    <scope>NUCLEOTIDE SEQUENCE [LARGE SCALE GENOMIC DNA]</scope>
    <source>
        <strain evidence="2 3">584</strain>
    </source>
</reference>
<name>A0ABU1JZX7_9PROT</name>
<evidence type="ECO:0000313" key="3">
    <source>
        <dbReference type="Proteomes" id="UP001262410"/>
    </source>
</evidence>
<sequence>MRSICLAFAALLAGACVPQPVPKNFVVVSTVNERDALGAQATADFYCGKTGRVALATDRQWNYIGFQCIVPASTVVAQTPIPARSEPSSD</sequence>
<evidence type="ECO:0000256" key="1">
    <source>
        <dbReference type="SAM" id="SignalP"/>
    </source>
</evidence>
<proteinExistence type="predicted"/>
<keyword evidence="3" id="KW-1185">Reference proteome</keyword>